<dbReference type="GO" id="GO:0016491">
    <property type="term" value="F:oxidoreductase activity"/>
    <property type="evidence" value="ECO:0007669"/>
    <property type="project" value="InterPro"/>
</dbReference>
<proteinExistence type="inferred from homology"/>
<dbReference type="PRINTS" id="PR00368">
    <property type="entry name" value="FADPNR"/>
</dbReference>
<evidence type="ECO:0000256" key="3">
    <source>
        <dbReference type="ARBA" id="ARBA00022630"/>
    </source>
</evidence>
<keyword evidence="3" id="KW-0285">Flavoprotein</keyword>
<dbReference type="InterPro" id="IPR050260">
    <property type="entry name" value="FAD-bd_OxRdtase"/>
</dbReference>
<gene>
    <name evidence="7" type="ORF">OMES3154_00380</name>
</gene>
<feature type="domain" description="FAD/NAD(P)-binding" evidence="6">
    <location>
        <begin position="3"/>
        <end position="267"/>
    </location>
</feature>
<evidence type="ECO:0000259" key="5">
    <source>
        <dbReference type="Pfam" id="PF02852"/>
    </source>
</evidence>
<comment type="similarity">
    <text evidence="2">Belongs to the class-III pyridine nucleotide-disulfide oxidoreductase family.</text>
</comment>
<name>A0A6I8M5A2_9FUSO</name>
<dbReference type="Pfam" id="PF07992">
    <property type="entry name" value="Pyr_redox_2"/>
    <property type="match status" value="1"/>
</dbReference>
<dbReference type="SUPFAM" id="SSF51905">
    <property type="entry name" value="FAD/NAD(P)-binding domain"/>
    <property type="match status" value="2"/>
</dbReference>
<sequence length="423" mass="46981">MNKIVVIGGGAAGMMFSTQHIRKNKEDSVIVFEKGEYVAWAGCPTPYYISSSLDFGAVVSRTVESFTSKGIDVRVNTEIVSVNKDEKYVVTDKNEKVYYDKLVIAVGAKPNFKLDNAYTLSNPSDAKKIKEKIEDRSTKKALIVGGGFIGIELAESFIEKGLDVSLVEANSELFPIISKNTKDILYDRIKESGLKCYLAKKVTSFNDNYVILDDDTKIDFDILVLATGVKPNIDFISQIVETKDGKIVVDKHFNTSVKDIYAIGDSVYNINRMGGEYIYQPQGDIANKHGYLLAANKEFKGTNRSFASSYFEIKVAGTGYSLEEAKKLGYNAKLVEMTGATKNSHFKEAKENKVEVVVDVDNNLILGAFSVGYDAVAQFIDQFSILISQKVKIDELINIDFCYSPTNSTVWNPVLVLYRKVVK</sequence>
<dbReference type="InterPro" id="IPR016156">
    <property type="entry name" value="FAD/NAD-linked_Rdtase_dimer_sf"/>
</dbReference>
<dbReference type="InterPro" id="IPR023753">
    <property type="entry name" value="FAD/NAD-binding_dom"/>
</dbReference>
<feature type="domain" description="Pyridine nucleotide-disulphide oxidoreductase dimerisation" evidence="5">
    <location>
        <begin position="309"/>
        <end position="409"/>
    </location>
</feature>
<evidence type="ECO:0000256" key="4">
    <source>
        <dbReference type="ARBA" id="ARBA00022827"/>
    </source>
</evidence>
<dbReference type="Pfam" id="PF02852">
    <property type="entry name" value="Pyr_redox_dim"/>
    <property type="match status" value="1"/>
</dbReference>
<dbReference type="SUPFAM" id="SSF55424">
    <property type="entry name" value="FAD/NAD-linked reductases, dimerisation (C-terminal) domain"/>
    <property type="match status" value="1"/>
</dbReference>
<dbReference type="Gene3D" id="3.50.50.60">
    <property type="entry name" value="FAD/NAD(P)-binding domain"/>
    <property type="match status" value="2"/>
</dbReference>
<comment type="cofactor">
    <cofactor evidence="1">
        <name>FAD</name>
        <dbReference type="ChEBI" id="CHEBI:57692"/>
    </cofactor>
</comment>
<keyword evidence="4" id="KW-0274">FAD</keyword>
<dbReference type="Proteomes" id="UP000419017">
    <property type="component" value="Unassembled WGS sequence"/>
</dbReference>
<protein>
    <submittedName>
        <fullName evidence="7">Pyridine nucleotide-disulfide oxidoreductase dimerization protein</fullName>
    </submittedName>
</protein>
<dbReference type="InterPro" id="IPR004099">
    <property type="entry name" value="Pyr_nucl-diS_OxRdtase_dimer"/>
</dbReference>
<evidence type="ECO:0000313" key="8">
    <source>
        <dbReference type="Proteomes" id="UP000419017"/>
    </source>
</evidence>
<dbReference type="AlphaFoldDB" id="A0A6I8M5A2"/>
<organism evidence="7 8">
    <name type="scientific">Oceanivirga miroungae</name>
    <dbReference type="NCBI Taxonomy" id="1130046"/>
    <lineage>
        <taxon>Bacteria</taxon>
        <taxon>Fusobacteriati</taxon>
        <taxon>Fusobacteriota</taxon>
        <taxon>Fusobacteriia</taxon>
        <taxon>Fusobacteriales</taxon>
        <taxon>Leptotrichiaceae</taxon>
        <taxon>Oceanivirga</taxon>
    </lineage>
</organism>
<reference evidence="7 8" key="1">
    <citation type="submission" date="2019-10" db="EMBL/GenBank/DDBJ databases">
        <authorList>
            <person name="Blom J."/>
        </authorList>
    </citation>
    <scope>NUCLEOTIDE SEQUENCE [LARGE SCALE GENOMIC DNA]</scope>
    <source>
        <strain evidence="7 8">ES3154-GLU</strain>
    </source>
</reference>
<dbReference type="PRINTS" id="PR00469">
    <property type="entry name" value="PNDRDTASEII"/>
</dbReference>
<keyword evidence="8" id="KW-1185">Reference proteome</keyword>
<accession>A0A6I8M5A2</accession>
<dbReference type="PANTHER" id="PTHR43429">
    <property type="entry name" value="PYRIDINE NUCLEOTIDE-DISULFIDE OXIDOREDUCTASE DOMAIN-CONTAINING"/>
    <property type="match status" value="1"/>
</dbReference>
<dbReference type="InterPro" id="IPR036188">
    <property type="entry name" value="FAD/NAD-bd_sf"/>
</dbReference>
<evidence type="ECO:0000259" key="6">
    <source>
        <dbReference type="Pfam" id="PF07992"/>
    </source>
</evidence>
<evidence type="ECO:0000256" key="2">
    <source>
        <dbReference type="ARBA" id="ARBA00009130"/>
    </source>
</evidence>
<evidence type="ECO:0000313" key="7">
    <source>
        <dbReference type="EMBL" id="VWL85098.1"/>
    </source>
</evidence>
<dbReference type="EMBL" id="CABWIB010000001">
    <property type="protein sequence ID" value="VWL85098.1"/>
    <property type="molecule type" value="Genomic_DNA"/>
</dbReference>
<dbReference type="RefSeq" id="WP_156683121.1">
    <property type="nucleotide sequence ID" value="NZ_CABWIB010000001.1"/>
</dbReference>
<evidence type="ECO:0000256" key="1">
    <source>
        <dbReference type="ARBA" id="ARBA00001974"/>
    </source>
</evidence>